<reference evidence="1" key="1">
    <citation type="journal article" date="2024" name="Gigascience">
        <title>Chromosome-level genome of the poultry shaft louse Menopon gallinae provides insight into the host-switching and adaptive evolution of parasitic lice.</title>
        <authorList>
            <person name="Xu Y."/>
            <person name="Ma L."/>
            <person name="Liu S."/>
            <person name="Liang Y."/>
            <person name="Liu Q."/>
            <person name="He Z."/>
            <person name="Tian L."/>
            <person name="Duan Y."/>
            <person name="Cai W."/>
            <person name="Li H."/>
            <person name="Song F."/>
        </authorList>
    </citation>
    <scope>NUCLEOTIDE SEQUENCE</scope>
    <source>
        <strain evidence="1">Cailab_2023a</strain>
    </source>
</reference>
<comment type="caution">
    <text evidence="1">The sequence shown here is derived from an EMBL/GenBank/DDBJ whole genome shotgun (WGS) entry which is preliminary data.</text>
</comment>
<accession>A0AAW2H7U2</accession>
<organism evidence="1">
    <name type="scientific">Menopon gallinae</name>
    <name type="common">poultry shaft louse</name>
    <dbReference type="NCBI Taxonomy" id="328185"/>
    <lineage>
        <taxon>Eukaryota</taxon>
        <taxon>Metazoa</taxon>
        <taxon>Ecdysozoa</taxon>
        <taxon>Arthropoda</taxon>
        <taxon>Hexapoda</taxon>
        <taxon>Insecta</taxon>
        <taxon>Pterygota</taxon>
        <taxon>Neoptera</taxon>
        <taxon>Paraneoptera</taxon>
        <taxon>Psocodea</taxon>
        <taxon>Troctomorpha</taxon>
        <taxon>Phthiraptera</taxon>
        <taxon>Amblycera</taxon>
        <taxon>Menoponidae</taxon>
        <taxon>Menopon</taxon>
    </lineage>
</organism>
<name>A0AAW2H7U2_9NEOP</name>
<dbReference type="EMBL" id="JARGDH010000006">
    <property type="protein sequence ID" value="KAL0265798.1"/>
    <property type="molecule type" value="Genomic_DNA"/>
</dbReference>
<sequence length="263" mass="28901">MIGAMRGLTVLDARRCGILPGHLAHLLGLRKLKVSGNRHMGEGGLATIECMESLMVVDISRCGLQESAHRHIGALRDLRELYVPHNRLGRDDLSVVGAMESHEVLAMDSCGIKGEVESIRGLAGLRELYVSHNVLDGDDIAMIGGFEGLEVVYTNECKIYGSPAAHRVHCALCKHGTCRDCGDICFRKCSTCGCAKCFFRCRQQSCKRCHRCTPSSRESFHTPEGDYYVTVARCACGEKMEEIRTRIKQWALGPRRAGCGGSE</sequence>
<protein>
    <submittedName>
        <fullName evidence="1">Uncharacterized protein</fullName>
    </submittedName>
</protein>
<proteinExistence type="predicted"/>
<gene>
    <name evidence="1" type="ORF">PYX00_011513</name>
</gene>
<evidence type="ECO:0000313" key="1">
    <source>
        <dbReference type="EMBL" id="KAL0265798.1"/>
    </source>
</evidence>
<dbReference type="InterPro" id="IPR032675">
    <property type="entry name" value="LRR_dom_sf"/>
</dbReference>
<dbReference type="Gene3D" id="3.80.10.10">
    <property type="entry name" value="Ribonuclease Inhibitor"/>
    <property type="match status" value="1"/>
</dbReference>
<dbReference type="SUPFAM" id="SSF52058">
    <property type="entry name" value="L domain-like"/>
    <property type="match status" value="1"/>
</dbReference>
<dbReference type="AlphaFoldDB" id="A0AAW2H7U2"/>